<dbReference type="RefSeq" id="WP_108829355.1">
    <property type="nucleotide sequence ID" value="NZ_OMOR01000001.1"/>
</dbReference>
<dbReference type="Proteomes" id="UP000244880">
    <property type="component" value="Unassembled WGS sequence"/>
</dbReference>
<dbReference type="InterPro" id="IPR017972">
    <property type="entry name" value="Cyt_P450_CS"/>
</dbReference>
<dbReference type="PRINTS" id="PR00359">
    <property type="entry name" value="BP450"/>
</dbReference>
<gene>
    <name evidence="3" type="ORF">ASD8599_03153</name>
</gene>
<dbReference type="InterPro" id="IPR002397">
    <property type="entry name" value="Cyt_P450_B"/>
</dbReference>
<proteinExistence type="inferred from homology"/>
<dbReference type="EMBL" id="OMOR01000001">
    <property type="protein sequence ID" value="SPH22410.1"/>
    <property type="molecule type" value="Genomic_DNA"/>
</dbReference>
<dbReference type="GO" id="GO:0016705">
    <property type="term" value="F:oxidoreductase activity, acting on paired donors, with incorporation or reduction of molecular oxygen"/>
    <property type="evidence" value="ECO:0007669"/>
    <property type="project" value="InterPro"/>
</dbReference>
<dbReference type="PROSITE" id="PS00086">
    <property type="entry name" value="CYTOCHROME_P450"/>
    <property type="match status" value="2"/>
</dbReference>
<name>A0A2R8BH55_9RHOB</name>
<dbReference type="GO" id="GO:0020037">
    <property type="term" value="F:heme binding"/>
    <property type="evidence" value="ECO:0007669"/>
    <property type="project" value="InterPro"/>
</dbReference>
<dbReference type="PANTHER" id="PTHR46696:SF1">
    <property type="entry name" value="CYTOCHROME P450 YJIB-RELATED"/>
    <property type="match status" value="1"/>
</dbReference>
<dbReference type="GO" id="GO:0005506">
    <property type="term" value="F:iron ion binding"/>
    <property type="evidence" value="ECO:0007669"/>
    <property type="project" value="InterPro"/>
</dbReference>
<protein>
    <submittedName>
        <fullName evidence="3">Cytochrome P450 107B1</fullName>
        <ecNumber evidence="3">1.14.-.-</ecNumber>
    </submittedName>
</protein>
<keyword evidence="4" id="KW-1185">Reference proteome</keyword>
<comment type="similarity">
    <text evidence="1">Belongs to the cytochrome P450 family.</text>
</comment>
<evidence type="ECO:0000313" key="4">
    <source>
        <dbReference type="Proteomes" id="UP000244880"/>
    </source>
</evidence>
<accession>A0A2R8BH55</accession>
<keyword evidence="2" id="KW-1133">Transmembrane helix</keyword>
<keyword evidence="2" id="KW-0812">Transmembrane</keyword>
<evidence type="ECO:0000313" key="3">
    <source>
        <dbReference type="EMBL" id="SPH22410.1"/>
    </source>
</evidence>
<dbReference type="CDD" id="cd00302">
    <property type="entry name" value="cytochrome_P450"/>
    <property type="match status" value="2"/>
</dbReference>
<dbReference type="AlphaFoldDB" id="A0A2R8BH55"/>
<sequence>MTRSLNKLPTLTFSDPQDVDRILRGKDFSIFALQGYLEQIEAASGHDLSAVRRFAQHSLIYQNDETHLQSRRMIASVFSEKALEAWVPMMDAAIAVRLDALAQVQDADLMRDFVDPLFCDVILPIIGFDPHPKGQTEMLNAVADLRKFTEKFLSLRELRQMNAWLNDTGLVAPNMDAPADGPATLSSHVAAALGDVPDKKNMVRDTGLSLFVAAHSAGLGLGFAAWGLLMHGQGEWQDAGQQDWPDRKLEQVLSVYLSTRFVGRVSDADGDVGGCPVHQNQHISLDMQASNLALRKDWLSQDRPNGVRSPTQAFGAGRHKCPGEAFARLFILRALPALSRRFPDMILHKDRCSFLVSPMLQGPRALPCTPMPLCEKPAAKLWNVKDHTTARAIITDDKGFAPPQMEAHLQALHDKSGRDLSPVIHIAKNAMFFMSGPRHAAARKSVMQILGQNRLRVWHGLIDDRIQMALDALQTSSAPDLVEDFANPVFRAITKPILGLHPSDLDRFDTLAPVLQDVLEPLLPMRQILQLQEVFAETMALVSTGHARTEDAPTGAVSLQDHLQQNPPEGYDDADIAALVLVLYGASFNLSHTLGNALHWILSLPWDLRQDVADPAWTNTRIEEIMSTCGSPKFIYRHARNTQQVDGLAFNAKDTACIHLNAVNRGKTTGHLSFGHGLHHCVGASLSRLLLRRAIPAVFARFPDIRLTSQGHRYFDMSQTVAMQSLKCDL</sequence>
<keyword evidence="3" id="KW-0560">Oxidoreductase</keyword>
<feature type="transmembrane region" description="Helical" evidence="2">
    <location>
        <begin position="208"/>
        <end position="229"/>
    </location>
</feature>
<reference evidence="3 4" key="1">
    <citation type="submission" date="2018-03" db="EMBL/GenBank/DDBJ databases">
        <authorList>
            <person name="Keele B.F."/>
        </authorList>
    </citation>
    <scope>NUCLEOTIDE SEQUENCE [LARGE SCALE GENOMIC DNA]</scope>
    <source>
        <strain evidence="3 4">CECT 8599</strain>
    </source>
</reference>
<keyword evidence="2" id="KW-0472">Membrane</keyword>
<dbReference type="GO" id="GO:0004497">
    <property type="term" value="F:monooxygenase activity"/>
    <property type="evidence" value="ECO:0007669"/>
    <property type="project" value="InterPro"/>
</dbReference>
<organism evidence="3 4">
    <name type="scientific">Ascidiaceihabitans donghaensis</name>
    <dbReference type="NCBI Taxonomy" id="1510460"/>
    <lineage>
        <taxon>Bacteria</taxon>
        <taxon>Pseudomonadati</taxon>
        <taxon>Pseudomonadota</taxon>
        <taxon>Alphaproteobacteria</taxon>
        <taxon>Rhodobacterales</taxon>
        <taxon>Paracoccaceae</taxon>
        <taxon>Ascidiaceihabitans</taxon>
    </lineage>
</organism>
<evidence type="ECO:0000256" key="2">
    <source>
        <dbReference type="SAM" id="Phobius"/>
    </source>
</evidence>
<dbReference type="Gene3D" id="1.10.630.10">
    <property type="entry name" value="Cytochrome P450"/>
    <property type="match status" value="2"/>
</dbReference>
<dbReference type="PANTHER" id="PTHR46696">
    <property type="entry name" value="P450, PUTATIVE (EUROFUNG)-RELATED"/>
    <property type="match status" value="1"/>
</dbReference>
<dbReference type="InterPro" id="IPR036396">
    <property type="entry name" value="Cyt_P450_sf"/>
</dbReference>
<dbReference type="SUPFAM" id="SSF48264">
    <property type="entry name" value="Cytochrome P450"/>
    <property type="match status" value="2"/>
</dbReference>
<dbReference type="EC" id="1.14.-.-" evidence="3"/>
<evidence type="ECO:0000256" key="1">
    <source>
        <dbReference type="ARBA" id="ARBA00010617"/>
    </source>
</evidence>
<dbReference type="OrthoDB" id="9801155at2"/>